<name>A0A836AGW9_SHEEP</name>
<accession>A0A836AGW9</accession>
<comment type="caution">
    <text evidence="2">The sequence shown here is derived from an EMBL/GenBank/DDBJ whole genome shotgun (WGS) entry which is preliminary data.</text>
</comment>
<evidence type="ECO:0000256" key="1">
    <source>
        <dbReference type="SAM" id="MobiDB-lite"/>
    </source>
</evidence>
<dbReference type="EMBL" id="JAEMGP010000001">
    <property type="protein sequence ID" value="KAG5215695.1"/>
    <property type="molecule type" value="Genomic_DNA"/>
</dbReference>
<evidence type="ECO:0000313" key="3">
    <source>
        <dbReference type="Proteomes" id="UP000664991"/>
    </source>
</evidence>
<protein>
    <submittedName>
        <fullName evidence="2">Uncharacterized protein</fullName>
    </submittedName>
</protein>
<reference evidence="2 3" key="1">
    <citation type="submission" date="2020-12" db="EMBL/GenBank/DDBJ databases">
        <title>De novo assembly of Tibetan sheep genome.</title>
        <authorList>
            <person name="Li X."/>
        </authorList>
    </citation>
    <scope>NUCLEOTIDE SEQUENCE [LARGE SCALE GENOMIC DNA]</scope>
    <source>
        <tissue evidence="2">Heart</tissue>
    </source>
</reference>
<sequence length="133" mass="15114">MSLVLRKKRVPVSVTSNPQTFWVFLQLTLNYRGCFHACISYQNQPINRGEFDIIVLSENKRNNVECNVSTSGVSIYFEAYLYNAANGTSVPWHLPPMHTSSAQRRPSTALEEEVEDSPSECHTPEKVKKPKNL</sequence>
<organism evidence="2 3">
    <name type="scientific">Ovis aries</name>
    <name type="common">Sheep</name>
    <dbReference type="NCBI Taxonomy" id="9940"/>
    <lineage>
        <taxon>Eukaryota</taxon>
        <taxon>Metazoa</taxon>
        <taxon>Chordata</taxon>
        <taxon>Craniata</taxon>
        <taxon>Vertebrata</taxon>
        <taxon>Euteleostomi</taxon>
        <taxon>Mammalia</taxon>
        <taxon>Eutheria</taxon>
        <taxon>Laurasiatheria</taxon>
        <taxon>Artiodactyla</taxon>
        <taxon>Ruminantia</taxon>
        <taxon>Pecora</taxon>
        <taxon>Bovidae</taxon>
        <taxon>Caprinae</taxon>
        <taxon>Ovis</taxon>
    </lineage>
</organism>
<dbReference type="AlphaFoldDB" id="A0A836AGW9"/>
<evidence type="ECO:0000313" key="2">
    <source>
        <dbReference type="EMBL" id="KAG5215695.1"/>
    </source>
</evidence>
<gene>
    <name evidence="2" type="ORF">JEQ12_001271</name>
</gene>
<dbReference type="Proteomes" id="UP000664991">
    <property type="component" value="Unassembled WGS sequence"/>
</dbReference>
<feature type="region of interest" description="Disordered" evidence="1">
    <location>
        <begin position="93"/>
        <end position="133"/>
    </location>
</feature>
<proteinExistence type="predicted"/>